<dbReference type="InterPro" id="IPR051697">
    <property type="entry name" value="Patched_domain-protein"/>
</dbReference>
<organism evidence="1 2">
    <name type="scientific">Heterorhabditis bacteriophora</name>
    <name type="common">Entomopathogenic nematode worm</name>
    <dbReference type="NCBI Taxonomy" id="37862"/>
    <lineage>
        <taxon>Eukaryota</taxon>
        <taxon>Metazoa</taxon>
        <taxon>Ecdysozoa</taxon>
        <taxon>Nematoda</taxon>
        <taxon>Chromadorea</taxon>
        <taxon>Rhabditida</taxon>
        <taxon>Rhabditina</taxon>
        <taxon>Rhabditomorpha</taxon>
        <taxon>Strongyloidea</taxon>
        <taxon>Heterorhabditidae</taxon>
        <taxon>Heterorhabditis</taxon>
    </lineage>
</organism>
<dbReference type="AlphaFoldDB" id="A0A1I7WVX1"/>
<dbReference type="GO" id="GO:0030659">
    <property type="term" value="C:cytoplasmic vesicle membrane"/>
    <property type="evidence" value="ECO:0007669"/>
    <property type="project" value="TreeGrafter"/>
</dbReference>
<name>A0A1I7WVX1_HETBA</name>
<keyword evidence="1" id="KW-1185">Reference proteome</keyword>
<dbReference type="GO" id="GO:0005886">
    <property type="term" value="C:plasma membrane"/>
    <property type="evidence" value="ECO:0007669"/>
    <property type="project" value="TreeGrafter"/>
</dbReference>
<sequence length="147" mass="17743">MRSEARNRLLDTVDAFENTEYTMGREGTVFFLIEYLNYLDQLNVELEDTEKLWHQKLRSWLKYTGGSSQWASDIKYNETDQTIEAIRFEIAMKKIVEPNDHKLAAKLMREIADRQSFHVEVYYEWDFLKFLNRLSCINKCYIFKNIY</sequence>
<evidence type="ECO:0000313" key="2">
    <source>
        <dbReference type="WBParaSite" id="Hba_09324"/>
    </source>
</evidence>
<dbReference type="GO" id="GO:0018996">
    <property type="term" value="P:molting cycle, collagen and cuticulin-based cuticle"/>
    <property type="evidence" value="ECO:0007669"/>
    <property type="project" value="TreeGrafter"/>
</dbReference>
<accession>A0A1I7WVX1</accession>
<proteinExistence type="predicted"/>
<dbReference type="GO" id="GO:0006897">
    <property type="term" value="P:endocytosis"/>
    <property type="evidence" value="ECO:0007669"/>
    <property type="project" value="TreeGrafter"/>
</dbReference>
<evidence type="ECO:0000313" key="1">
    <source>
        <dbReference type="Proteomes" id="UP000095283"/>
    </source>
</evidence>
<dbReference type="PANTHER" id="PTHR10796:SF193">
    <property type="entry name" value="SSD DOMAIN-CONTAINING PROTEIN"/>
    <property type="match status" value="1"/>
</dbReference>
<dbReference type="WBParaSite" id="Hba_09324">
    <property type="protein sequence ID" value="Hba_09324"/>
    <property type="gene ID" value="Hba_09324"/>
</dbReference>
<protein>
    <submittedName>
        <fullName evidence="2">Uncharacterized protein</fullName>
    </submittedName>
</protein>
<dbReference type="PANTHER" id="PTHR10796">
    <property type="entry name" value="PATCHED-RELATED"/>
    <property type="match status" value="1"/>
</dbReference>
<reference evidence="2" key="1">
    <citation type="submission" date="2016-11" db="UniProtKB">
        <authorList>
            <consortium name="WormBaseParasite"/>
        </authorList>
    </citation>
    <scope>IDENTIFICATION</scope>
</reference>
<dbReference type="Proteomes" id="UP000095283">
    <property type="component" value="Unplaced"/>
</dbReference>